<dbReference type="EMBL" id="CP046056">
    <property type="protein sequence ID" value="QQD24481.1"/>
    <property type="molecule type" value="Genomic_DNA"/>
</dbReference>
<name>A0A9X7YP98_9GAMM</name>
<dbReference type="Proteomes" id="UP000596074">
    <property type="component" value="Chromosome"/>
</dbReference>
<evidence type="ECO:0000313" key="2">
    <source>
        <dbReference type="EMBL" id="QQD24481.1"/>
    </source>
</evidence>
<organism evidence="2 3">
    <name type="scientific">Venatoribacter cucullus</name>
    <dbReference type="NCBI Taxonomy" id="2661630"/>
    <lineage>
        <taxon>Bacteria</taxon>
        <taxon>Pseudomonadati</taxon>
        <taxon>Pseudomonadota</taxon>
        <taxon>Gammaproteobacteria</taxon>
        <taxon>Oceanospirillales</taxon>
        <taxon>Oceanospirillaceae</taxon>
        <taxon>Venatoribacter</taxon>
    </lineage>
</organism>
<feature type="region of interest" description="Disordered" evidence="1">
    <location>
        <begin position="109"/>
        <end position="143"/>
    </location>
</feature>
<reference evidence="2 3" key="1">
    <citation type="submission" date="2019-11" db="EMBL/GenBank/DDBJ databases">
        <title>Venatorbacter sp. nov. a predator of Campylobacter and other Gram-negative bacteria.</title>
        <authorList>
            <person name="Saeedi A."/>
            <person name="Cummings N.J."/>
            <person name="Connerton I.F."/>
            <person name="Connerton P.L."/>
        </authorList>
    </citation>
    <scope>NUCLEOTIDE SEQUENCE [LARGE SCALE GENOMIC DNA]</scope>
    <source>
        <strain evidence="2">XL5</strain>
    </source>
</reference>
<dbReference type="Pfam" id="PF20227">
    <property type="entry name" value="DUF6586"/>
    <property type="match status" value="1"/>
</dbReference>
<dbReference type="InterPro" id="IPR046493">
    <property type="entry name" value="DUF6586"/>
</dbReference>
<proteinExistence type="predicted"/>
<protein>
    <submittedName>
        <fullName evidence="2">Uncharacterized protein</fullName>
    </submittedName>
</protein>
<accession>A0A9X7YP98</accession>
<sequence>MSHWLRQTNQKLYQCRLLQEQQQQCGELVLQQALQESALYQLRDAWLCYLHELAEAASYRQPFSSLEQLLQQMPLVTGEVRELQQLAADPFSWLAQLLLAVERQMLPPASAAAGHHRHRHDDHHHHHDHDHEHDNGHDEDDAAAPPAQRIDLIPLTAAEPATDVAGWSRQLERLIDAQRANRHES</sequence>
<keyword evidence="3" id="KW-1185">Reference proteome</keyword>
<evidence type="ECO:0000256" key="1">
    <source>
        <dbReference type="SAM" id="MobiDB-lite"/>
    </source>
</evidence>
<feature type="compositionally biased region" description="Basic residues" evidence="1">
    <location>
        <begin position="114"/>
        <end position="128"/>
    </location>
</feature>
<dbReference type="KEGG" id="vcw:GJQ55_08345"/>
<evidence type="ECO:0000313" key="3">
    <source>
        <dbReference type="Proteomes" id="UP000596074"/>
    </source>
</evidence>
<dbReference type="RefSeq" id="WP_267874257.1">
    <property type="nucleotide sequence ID" value="NZ_CP046056.1"/>
</dbReference>
<dbReference type="AlphaFoldDB" id="A0A9X7YP98"/>
<gene>
    <name evidence="2" type="ORF">GJQ55_08345</name>
</gene>